<evidence type="ECO:0000313" key="1">
    <source>
        <dbReference type="EMBL" id="MBW7460135.1"/>
    </source>
</evidence>
<reference evidence="1 2" key="1">
    <citation type="submission" date="2021-07" db="EMBL/GenBank/DDBJ databases">
        <title>Paenibacillus radiodurans sp. nov., isolated from the southeastern edge of Tengger Desert.</title>
        <authorList>
            <person name="Zhang G."/>
        </authorList>
    </citation>
    <scope>NUCLEOTIDE SEQUENCE [LARGE SCALE GENOMIC DNA]</scope>
    <source>
        <strain evidence="1 2">CCM 7311</strain>
    </source>
</reference>
<organism evidence="1 2">
    <name type="scientific">Paenibacillus sepulcri</name>
    <dbReference type="NCBI Taxonomy" id="359917"/>
    <lineage>
        <taxon>Bacteria</taxon>
        <taxon>Bacillati</taxon>
        <taxon>Bacillota</taxon>
        <taxon>Bacilli</taxon>
        <taxon>Bacillales</taxon>
        <taxon>Paenibacillaceae</taxon>
        <taxon>Paenibacillus</taxon>
    </lineage>
</organism>
<dbReference type="EMBL" id="JAHZIK010002037">
    <property type="protein sequence ID" value="MBW7460135.1"/>
    <property type="molecule type" value="Genomic_DNA"/>
</dbReference>
<keyword evidence="2" id="KW-1185">Reference proteome</keyword>
<evidence type="ECO:0000313" key="2">
    <source>
        <dbReference type="Proteomes" id="UP001519887"/>
    </source>
</evidence>
<protein>
    <submittedName>
        <fullName evidence="1">FAD dependent oxidoreductase</fullName>
    </submittedName>
</protein>
<name>A0ABS7CGS1_9BACL</name>
<gene>
    <name evidence="1" type="ORF">K0U00_39345</name>
</gene>
<comment type="caution">
    <text evidence="1">The sequence shown here is derived from an EMBL/GenBank/DDBJ whole genome shotgun (WGS) entry which is preliminary data.</text>
</comment>
<feature type="non-terminal residue" evidence="1">
    <location>
        <position position="1"/>
    </location>
</feature>
<sequence>SGFEQSVLRKMQDEAITPAWWLNCAADLQWEGVEYEAGGEPLKGIAFARRFMDLMLKEGTGNHNFQLFGMYWAVNTLSVPLRELFNPQMVTMALEASDEGRLLLAELLEEHGLPLAEALEEIMPC</sequence>
<accession>A0ABS7CGS1</accession>
<dbReference type="Proteomes" id="UP001519887">
    <property type="component" value="Unassembled WGS sequence"/>
</dbReference>
<proteinExistence type="predicted"/>